<dbReference type="OrthoDB" id="265717at2759"/>
<protein>
    <submittedName>
        <fullName evidence="2">Similar to SET domain-containing protein 5 acc. no. O74467</fullName>
    </submittedName>
</protein>
<evidence type="ECO:0000259" key="1">
    <source>
        <dbReference type="PROSITE" id="PS50280"/>
    </source>
</evidence>
<dbReference type="InterPro" id="IPR046341">
    <property type="entry name" value="SET_dom_sf"/>
</dbReference>
<dbReference type="EMBL" id="HF935283">
    <property type="protein sequence ID" value="CCX06260.1"/>
    <property type="molecule type" value="Genomic_DNA"/>
</dbReference>
<reference evidence="2 3" key="1">
    <citation type="journal article" date="2013" name="PLoS Genet.">
        <title>The genome and development-dependent transcriptomes of Pyronema confluens: a window into fungal evolution.</title>
        <authorList>
            <person name="Traeger S."/>
            <person name="Altegoer F."/>
            <person name="Freitag M."/>
            <person name="Gabaldon T."/>
            <person name="Kempken F."/>
            <person name="Kumar A."/>
            <person name="Marcet-Houben M."/>
            <person name="Poggeler S."/>
            <person name="Stajich J.E."/>
            <person name="Nowrousian M."/>
        </authorList>
    </citation>
    <scope>NUCLEOTIDE SEQUENCE [LARGE SCALE GENOMIC DNA]</scope>
    <source>
        <strain evidence="3">CBS 100304</strain>
        <tissue evidence="2">Vegetative mycelium</tissue>
    </source>
</reference>
<dbReference type="PROSITE" id="PS50280">
    <property type="entry name" value="SET"/>
    <property type="match status" value="1"/>
</dbReference>
<evidence type="ECO:0000313" key="2">
    <source>
        <dbReference type="EMBL" id="CCX06260.1"/>
    </source>
</evidence>
<dbReference type="AlphaFoldDB" id="U4KXM6"/>
<accession>U4KXM6</accession>
<dbReference type="Proteomes" id="UP000018144">
    <property type="component" value="Unassembled WGS sequence"/>
</dbReference>
<dbReference type="PANTHER" id="PTHR47332">
    <property type="entry name" value="SET DOMAIN-CONTAINING PROTEIN 5"/>
    <property type="match status" value="1"/>
</dbReference>
<dbReference type="InterPro" id="IPR011990">
    <property type="entry name" value="TPR-like_helical_dom_sf"/>
</dbReference>
<dbReference type="InterPro" id="IPR001214">
    <property type="entry name" value="SET_dom"/>
</dbReference>
<keyword evidence="3" id="KW-1185">Reference proteome</keyword>
<dbReference type="CDD" id="cd20071">
    <property type="entry name" value="SET_SMYD"/>
    <property type="match status" value="1"/>
</dbReference>
<dbReference type="InterPro" id="IPR053185">
    <property type="entry name" value="SET_domain_protein"/>
</dbReference>
<dbReference type="Pfam" id="PF00856">
    <property type="entry name" value="SET"/>
    <property type="match status" value="1"/>
</dbReference>
<dbReference type="Gene3D" id="2.170.270.10">
    <property type="entry name" value="SET domain"/>
    <property type="match status" value="1"/>
</dbReference>
<sequence>MDDRESNSAPILYQQAAIPGKGIGMLATSPIASGSLIIAETPLFIVPSNIRDCAVMATPALKSYVLTAVSRLTKPQQSAFLSLHNAQVRSTSELPPFLSIISTNAFGLGIDATKSGVFETCSRFNHSCVPNANFVWNEGGQKLEVRAVEDIQEGEEILLSYLGSKLAMADRLERQQSLRLRYGFQCQCAACGLDAPEAAADNLLRAEAKRLDELIGDGVLIATNPARALKYCRDLMNVRKRLKQTPEIPRVYYDAFQVCVAHGDLARAKVFMRLHNDMKERIEGDWAVDAEKRELVERPERHRLYRQVSRRWNTNVQHAREEGSEGFVEWLWMRAG</sequence>
<dbReference type="STRING" id="1076935.U4KXM6"/>
<dbReference type="OMA" id="KGYGCFA"/>
<feature type="domain" description="SET" evidence="1">
    <location>
        <begin position="8"/>
        <end position="162"/>
    </location>
</feature>
<dbReference type="Gene3D" id="1.25.40.10">
    <property type="entry name" value="Tetratricopeptide repeat domain"/>
    <property type="match status" value="1"/>
</dbReference>
<name>U4KXM6_PYROM</name>
<evidence type="ECO:0000313" key="3">
    <source>
        <dbReference type="Proteomes" id="UP000018144"/>
    </source>
</evidence>
<dbReference type="eggNOG" id="KOG2084">
    <property type="taxonomic scope" value="Eukaryota"/>
</dbReference>
<proteinExistence type="predicted"/>
<organism evidence="2 3">
    <name type="scientific">Pyronema omphalodes (strain CBS 100304)</name>
    <name type="common">Pyronema confluens</name>
    <dbReference type="NCBI Taxonomy" id="1076935"/>
    <lineage>
        <taxon>Eukaryota</taxon>
        <taxon>Fungi</taxon>
        <taxon>Dikarya</taxon>
        <taxon>Ascomycota</taxon>
        <taxon>Pezizomycotina</taxon>
        <taxon>Pezizomycetes</taxon>
        <taxon>Pezizales</taxon>
        <taxon>Pyronemataceae</taxon>
        <taxon>Pyronema</taxon>
    </lineage>
</organism>
<dbReference type="PANTHER" id="PTHR47332:SF2">
    <property type="entry name" value="SET-6"/>
    <property type="match status" value="1"/>
</dbReference>
<dbReference type="SUPFAM" id="SSF82199">
    <property type="entry name" value="SET domain"/>
    <property type="match status" value="1"/>
</dbReference>
<gene>
    <name evidence="2" type="ORF">PCON_05847</name>
</gene>
<dbReference type="SMART" id="SM00317">
    <property type="entry name" value="SET"/>
    <property type="match status" value="1"/>
</dbReference>